<evidence type="ECO:0000256" key="5">
    <source>
        <dbReference type="ARBA" id="ARBA00022946"/>
    </source>
</evidence>
<reference evidence="9 10" key="1">
    <citation type="submission" date="2020-11" db="EMBL/GenBank/DDBJ databases">
        <title>genome sequence of strain KACC 18849.</title>
        <authorList>
            <person name="Gao J."/>
            <person name="Zhang X."/>
        </authorList>
    </citation>
    <scope>NUCLEOTIDE SEQUENCE [LARGE SCALE GENOMIC DNA]</scope>
    <source>
        <strain evidence="9 10">KACC 18849</strain>
    </source>
</reference>
<dbReference type="PANTHER" id="PTHR11748">
    <property type="entry name" value="D-LACTATE DEHYDROGENASE"/>
    <property type="match status" value="1"/>
</dbReference>
<evidence type="ECO:0000256" key="1">
    <source>
        <dbReference type="ARBA" id="ARBA00001974"/>
    </source>
</evidence>
<dbReference type="Gene3D" id="3.30.465.10">
    <property type="match status" value="1"/>
</dbReference>
<gene>
    <name evidence="9" type="ORF">I4Q42_12155</name>
</gene>
<dbReference type="RefSeq" id="WP_198576334.1">
    <property type="nucleotide sequence ID" value="NZ_JADWOX010000007.1"/>
</dbReference>
<evidence type="ECO:0000259" key="8">
    <source>
        <dbReference type="PROSITE" id="PS51387"/>
    </source>
</evidence>
<dbReference type="InterPro" id="IPR004113">
    <property type="entry name" value="FAD-bd_oxidored_4_C"/>
</dbReference>
<evidence type="ECO:0000313" key="9">
    <source>
        <dbReference type="EMBL" id="MBI1684421.1"/>
    </source>
</evidence>
<comment type="similarity">
    <text evidence="2">Belongs to the FAD-binding oxidoreductase/transferase type 4 family.</text>
</comment>
<dbReference type="EC" id="1.1.2.4" evidence="7"/>
<accession>A0ABS0SYT6</accession>
<keyword evidence="10" id="KW-1185">Reference proteome</keyword>
<protein>
    <recommendedName>
        <fullName evidence="7">D-lactate dehydrogenase (cytochrome)</fullName>
        <ecNumber evidence="7">1.1.2.4</ecNumber>
    </recommendedName>
</protein>
<dbReference type="Pfam" id="PF02913">
    <property type="entry name" value="FAD-oxidase_C"/>
    <property type="match status" value="1"/>
</dbReference>
<dbReference type="Pfam" id="PF01565">
    <property type="entry name" value="FAD_binding_4"/>
    <property type="match status" value="1"/>
</dbReference>
<dbReference type="InterPro" id="IPR016169">
    <property type="entry name" value="FAD-bd_PCMH_sub2"/>
</dbReference>
<dbReference type="PANTHER" id="PTHR11748:SF111">
    <property type="entry name" value="D-LACTATE DEHYDROGENASE, MITOCHONDRIAL-RELATED"/>
    <property type="match status" value="1"/>
</dbReference>
<keyword evidence="6" id="KW-0560">Oxidoreductase</keyword>
<dbReference type="SUPFAM" id="SSF56176">
    <property type="entry name" value="FAD-binding/transporter-associated domain-like"/>
    <property type="match status" value="1"/>
</dbReference>
<keyword evidence="4" id="KW-0274">FAD</keyword>
<evidence type="ECO:0000256" key="4">
    <source>
        <dbReference type="ARBA" id="ARBA00022827"/>
    </source>
</evidence>
<evidence type="ECO:0000256" key="3">
    <source>
        <dbReference type="ARBA" id="ARBA00022630"/>
    </source>
</evidence>
<dbReference type="InterPro" id="IPR006094">
    <property type="entry name" value="Oxid_FAD_bind_N"/>
</dbReference>
<dbReference type="InterPro" id="IPR016166">
    <property type="entry name" value="FAD-bd_PCMH"/>
</dbReference>
<comment type="caution">
    <text evidence="9">The sequence shown here is derived from an EMBL/GenBank/DDBJ whole genome shotgun (WGS) entry which is preliminary data.</text>
</comment>
<dbReference type="InterPro" id="IPR016164">
    <property type="entry name" value="FAD-linked_Oxase-like_C"/>
</dbReference>
<proteinExistence type="inferred from homology"/>
<sequence>MAAAKSDPSASRTSIVAALRAIVGEAGVRDDEASRALYSQDIFAISDETVLAVVAPTSVEQLAAVAGLASRENLALAPRGGGMSYTKGYIPARAGTLSLDLAKLDQIVRIDADDMVATVQAGCTWKTLDEALKPLGLRAPFWGPMSGLTSTIGGGLSQQNAFFGAGHYGTTSESVVALTVVTGDGRILRTGARGQGGEHPFWRFYGPDLTGLFGGDCGALGIKAEVTLRLIRRPAHEAYASFAFSDAASIIGAMAEITRAGIASELCGFDPNLTKVRLRRSSLLTDVKVLQDVVAKQGSLFKGLLAAGKIALAGRNFVGADDYPLHVISEGRSKAGVEADLAEAKAIAKRFAGREIENSIPRIIRAQPFPAANSILGPGGERWATLQCVAPLSRAVAIHAAIEAVYADMAGAFAEHGIDTAFMFTALSTNAFVIEPTFYWPGARHALHEATIEPHLLAKLPALPHDPAAFATVSEARARVAAIFQAEGTGHLQIGRVYPYQASRDEASWALLEAVKAALDPQGLVNPGVLGLGAPK</sequence>
<dbReference type="PROSITE" id="PS51387">
    <property type="entry name" value="FAD_PCMH"/>
    <property type="match status" value="1"/>
</dbReference>
<feature type="domain" description="FAD-binding PCMH-type" evidence="8">
    <location>
        <begin position="46"/>
        <end position="233"/>
    </location>
</feature>
<organism evidence="9 10">
    <name type="scientific">Caulobacter hibisci</name>
    <dbReference type="NCBI Taxonomy" id="2035993"/>
    <lineage>
        <taxon>Bacteria</taxon>
        <taxon>Pseudomonadati</taxon>
        <taxon>Pseudomonadota</taxon>
        <taxon>Alphaproteobacteria</taxon>
        <taxon>Caulobacterales</taxon>
        <taxon>Caulobacteraceae</taxon>
        <taxon>Caulobacter</taxon>
    </lineage>
</organism>
<evidence type="ECO:0000256" key="7">
    <source>
        <dbReference type="ARBA" id="ARBA00038897"/>
    </source>
</evidence>
<dbReference type="Proteomes" id="UP000639859">
    <property type="component" value="Unassembled WGS sequence"/>
</dbReference>
<name>A0ABS0SYT6_9CAUL</name>
<dbReference type="EMBL" id="JADWOX010000007">
    <property type="protein sequence ID" value="MBI1684421.1"/>
    <property type="molecule type" value="Genomic_DNA"/>
</dbReference>
<dbReference type="InterPro" id="IPR036318">
    <property type="entry name" value="FAD-bd_PCMH-like_sf"/>
</dbReference>
<comment type="cofactor">
    <cofactor evidence="1">
        <name>FAD</name>
        <dbReference type="ChEBI" id="CHEBI:57692"/>
    </cofactor>
</comment>
<evidence type="ECO:0000313" key="10">
    <source>
        <dbReference type="Proteomes" id="UP000639859"/>
    </source>
</evidence>
<keyword evidence="3" id="KW-0285">Flavoprotein</keyword>
<evidence type="ECO:0000256" key="6">
    <source>
        <dbReference type="ARBA" id="ARBA00023002"/>
    </source>
</evidence>
<dbReference type="SUPFAM" id="SSF55103">
    <property type="entry name" value="FAD-linked oxidases, C-terminal domain"/>
    <property type="match status" value="1"/>
</dbReference>
<evidence type="ECO:0000256" key="2">
    <source>
        <dbReference type="ARBA" id="ARBA00008000"/>
    </source>
</evidence>
<keyword evidence="5" id="KW-0809">Transit peptide</keyword>